<dbReference type="InterPro" id="IPR032630">
    <property type="entry name" value="P_typ_ATPase_c"/>
</dbReference>
<feature type="transmembrane region" description="Helical" evidence="4">
    <location>
        <begin position="225"/>
        <end position="245"/>
    </location>
</feature>
<name>A0A1J3J2X9_NOCCA</name>
<keyword evidence="4" id="KW-0472">Membrane</keyword>
<keyword evidence="4" id="KW-0812">Transmembrane</keyword>
<feature type="transmembrane region" description="Helical" evidence="4">
    <location>
        <begin position="68"/>
        <end position="88"/>
    </location>
</feature>
<dbReference type="SUPFAM" id="SSF81665">
    <property type="entry name" value="Calcium ATPase, transmembrane domain M"/>
    <property type="match status" value="1"/>
</dbReference>
<dbReference type="GO" id="GO:0140326">
    <property type="term" value="F:ATPase-coupled intramembrane lipid transporter activity"/>
    <property type="evidence" value="ECO:0007669"/>
    <property type="project" value="TreeGrafter"/>
</dbReference>
<dbReference type="GO" id="GO:0046872">
    <property type="term" value="F:metal ion binding"/>
    <property type="evidence" value="ECO:0007669"/>
    <property type="project" value="UniProtKB-KW"/>
</dbReference>
<evidence type="ECO:0000259" key="5">
    <source>
        <dbReference type="Pfam" id="PF16212"/>
    </source>
</evidence>
<dbReference type="AlphaFoldDB" id="A0A1J3J2X9"/>
<keyword evidence="2" id="KW-0479">Metal-binding</keyword>
<sequence>MQAVMSSDIAIAQFRYLERLLLVHGHWCYRRISTMICYFFYKNITFGFTLFLYEAYTTFSSTPAYNDWFLSLYNVFFSSLPVIALGVFDQDVSARFCLKFPLLYQEGVQNVLFSWRRILGWMFNGFYSAVIIFYLCKSSLQSQAFNNEGKTAGREILGGTMYTCIVWVVNLQMALAISYFTLIQHIVIWGSIIVWYFFITVYGEIPTRISTNAYRVFVEALAPSLAYWVITLFVVVTTLMPYFIYSAIQMRFFPMYHGMIQWLRYEGQCNDPEYCDMVRQRSIRPTTVGFTARLEAKKRSVRRSEPES</sequence>
<keyword evidence="3" id="KW-0460">Magnesium</keyword>
<dbReference type="PANTHER" id="PTHR24092:SF175">
    <property type="entry name" value="PHOSPHOLIPID-TRANSPORTING ATPASE"/>
    <property type="match status" value="1"/>
</dbReference>
<protein>
    <submittedName>
        <fullName evidence="6">Putative phospholipid-transporting ATPase 9</fullName>
    </submittedName>
</protein>
<feature type="transmembrane region" description="Helical" evidence="4">
    <location>
        <begin position="39"/>
        <end position="56"/>
    </location>
</feature>
<dbReference type="PANTHER" id="PTHR24092">
    <property type="entry name" value="PROBABLE PHOSPHOLIPID-TRANSPORTING ATPASE"/>
    <property type="match status" value="1"/>
</dbReference>
<evidence type="ECO:0000256" key="2">
    <source>
        <dbReference type="ARBA" id="ARBA00022723"/>
    </source>
</evidence>
<evidence type="ECO:0000256" key="4">
    <source>
        <dbReference type="SAM" id="Phobius"/>
    </source>
</evidence>
<dbReference type="InterPro" id="IPR023298">
    <property type="entry name" value="ATPase_P-typ_TM_dom_sf"/>
</dbReference>
<evidence type="ECO:0000313" key="6">
    <source>
        <dbReference type="EMBL" id="JAU86886.1"/>
    </source>
</evidence>
<comment type="subcellular location">
    <subcellularLocation>
        <location evidence="1">Membrane</location>
        <topology evidence="1">Multi-pass membrane protein</topology>
    </subcellularLocation>
</comment>
<dbReference type="EMBL" id="GEVM01019052">
    <property type="protein sequence ID" value="JAU86886.1"/>
    <property type="molecule type" value="Transcribed_RNA"/>
</dbReference>
<feature type="transmembrane region" description="Helical" evidence="4">
    <location>
        <begin position="156"/>
        <end position="179"/>
    </location>
</feature>
<evidence type="ECO:0000256" key="1">
    <source>
        <dbReference type="ARBA" id="ARBA00004141"/>
    </source>
</evidence>
<feature type="domain" description="P-type ATPase C-terminal" evidence="5">
    <location>
        <begin position="4"/>
        <end position="254"/>
    </location>
</feature>
<dbReference type="Pfam" id="PF16212">
    <property type="entry name" value="PhoLip_ATPase_C"/>
    <property type="match status" value="1"/>
</dbReference>
<feature type="transmembrane region" description="Helical" evidence="4">
    <location>
        <begin position="186"/>
        <end position="205"/>
    </location>
</feature>
<organism evidence="6">
    <name type="scientific">Noccaea caerulescens</name>
    <name type="common">Alpine penny-cress</name>
    <name type="synonym">Thlaspi caerulescens</name>
    <dbReference type="NCBI Taxonomy" id="107243"/>
    <lineage>
        <taxon>Eukaryota</taxon>
        <taxon>Viridiplantae</taxon>
        <taxon>Streptophyta</taxon>
        <taxon>Embryophyta</taxon>
        <taxon>Tracheophyta</taxon>
        <taxon>Spermatophyta</taxon>
        <taxon>Magnoliopsida</taxon>
        <taxon>eudicotyledons</taxon>
        <taxon>Gunneridae</taxon>
        <taxon>Pentapetalae</taxon>
        <taxon>rosids</taxon>
        <taxon>malvids</taxon>
        <taxon>Brassicales</taxon>
        <taxon>Brassicaceae</taxon>
        <taxon>Coluteocarpeae</taxon>
        <taxon>Noccaea</taxon>
    </lineage>
</organism>
<keyword evidence="4" id="KW-1133">Transmembrane helix</keyword>
<dbReference type="GO" id="GO:0005886">
    <property type="term" value="C:plasma membrane"/>
    <property type="evidence" value="ECO:0007669"/>
    <property type="project" value="TreeGrafter"/>
</dbReference>
<reference evidence="6" key="1">
    <citation type="submission" date="2016-07" db="EMBL/GenBank/DDBJ databases">
        <title>De novo transcriptome assembly of four accessions of the metal hyperaccumulator plant Noccaea caerulescens.</title>
        <authorList>
            <person name="Blande D."/>
            <person name="Halimaa P."/>
            <person name="Tervahauta A.I."/>
            <person name="Aarts M.G."/>
            <person name="Karenlampi S.O."/>
        </authorList>
    </citation>
    <scope>NUCLEOTIDE SEQUENCE</scope>
</reference>
<evidence type="ECO:0000256" key="3">
    <source>
        <dbReference type="ARBA" id="ARBA00022842"/>
    </source>
</evidence>
<feature type="transmembrane region" description="Helical" evidence="4">
    <location>
        <begin position="118"/>
        <end position="136"/>
    </location>
</feature>
<gene>
    <name evidence="6" type="ORF">MP_TR1895_c3_g1_i1_g.5905</name>
</gene>
<dbReference type="GO" id="GO:0045332">
    <property type="term" value="P:phospholipid translocation"/>
    <property type="evidence" value="ECO:0007669"/>
    <property type="project" value="TreeGrafter"/>
</dbReference>
<accession>A0A1J3J2X9</accession>
<proteinExistence type="predicted"/>